<gene>
    <name evidence="1" type="ORF">Anapl_15475</name>
</gene>
<dbReference type="EMBL" id="KB742864">
    <property type="protein sequence ID" value="EOB03376.1"/>
    <property type="molecule type" value="Genomic_DNA"/>
</dbReference>
<keyword evidence="2" id="KW-1185">Reference proteome</keyword>
<protein>
    <submittedName>
        <fullName evidence="1">Uncharacterized protein</fullName>
    </submittedName>
</protein>
<sequence length="280" mass="30016">MAVLNSLVSYCQLLAPALEEAAKSPAVLQPPESFLTVPVTVPGYNISIAGICLKCEKHLEMDSRGAVTIVTICAAGIAQGNQKASKLQLKKIINFHGLGSTSMEKTHTKAYRTNSIERNLAPEHPYSLLPDSSQQVINAISQIGKVAAIYLHIALQSYKIQEGRSSSNIHAFFAEKALALHADCSVAEMEDSAPSFICVGFQCLQPDDQDAGCEQQPCCSLPVHVLNACTRCMQMQRCLQALVLAVPHAVADEGHGTLIPQGLAALQPHASRPEHLVTKA</sequence>
<reference evidence="2" key="1">
    <citation type="journal article" date="2013" name="Nat. Genet.">
        <title>The duck genome and transcriptome provide insight into an avian influenza virus reservoir species.</title>
        <authorList>
            <person name="Huang Y."/>
            <person name="Li Y."/>
            <person name="Burt D.W."/>
            <person name="Chen H."/>
            <person name="Zhang Y."/>
            <person name="Qian W."/>
            <person name="Kim H."/>
            <person name="Gan S."/>
            <person name="Zhao Y."/>
            <person name="Li J."/>
            <person name="Yi K."/>
            <person name="Feng H."/>
            <person name="Zhu P."/>
            <person name="Li B."/>
            <person name="Liu Q."/>
            <person name="Fairley S."/>
            <person name="Magor K.E."/>
            <person name="Du Z."/>
            <person name="Hu X."/>
            <person name="Goodman L."/>
            <person name="Tafer H."/>
            <person name="Vignal A."/>
            <person name="Lee T."/>
            <person name="Kim K.W."/>
            <person name="Sheng Z."/>
            <person name="An Y."/>
            <person name="Searle S."/>
            <person name="Herrero J."/>
            <person name="Groenen M.A."/>
            <person name="Crooijmans R.P."/>
            <person name="Faraut T."/>
            <person name="Cai Q."/>
            <person name="Webster R.G."/>
            <person name="Aldridge J.R."/>
            <person name="Warren W.C."/>
            <person name="Bartschat S."/>
            <person name="Kehr S."/>
            <person name="Marz M."/>
            <person name="Stadler P.F."/>
            <person name="Smith J."/>
            <person name="Kraus R.H."/>
            <person name="Zhao Y."/>
            <person name="Ren L."/>
            <person name="Fei J."/>
            <person name="Morisson M."/>
            <person name="Kaiser P."/>
            <person name="Griffin D.K."/>
            <person name="Rao M."/>
            <person name="Pitel F."/>
            <person name="Wang J."/>
            <person name="Li N."/>
        </authorList>
    </citation>
    <scope>NUCLEOTIDE SEQUENCE [LARGE SCALE GENOMIC DNA]</scope>
</reference>
<evidence type="ECO:0000313" key="1">
    <source>
        <dbReference type="EMBL" id="EOB03376.1"/>
    </source>
</evidence>
<evidence type="ECO:0000313" key="2">
    <source>
        <dbReference type="Proteomes" id="UP000296049"/>
    </source>
</evidence>
<dbReference type="AlphaFoldDB" id="R0K0E9"/>
<organism evidence="1 2">
    <name type="scientific">Anas platyrhynchos</name>
    <name type="common">Mallard</name>
    <name type="synonym">Anas boschas</name>
    <dbReference type="NCBI Taxonomy" id="8839"/>
    <lineage>
        <taxon>Eukaryota</taxon>
        <taxon>Metazoa</taxon>
        <taxon>Chordata</taxon>
        <taxon>Craniata</taxon>
        <taxon>Vertebrata</taxon>
        <taxon>Euteleostomi</taxon>
        <taxon>Archelosauria</taxon>
        <taxon>Archosauria</taxon>
        <taxon>Dinosauria</taxon>
        <taxon>Saurischia</taxon>
        <taxon>Theropoda</taxon>
        <taxon>Coelurosauria</taxon>
        <taxon>Aves</taxon>
        <taxon>Neognathae</taxon>
        <taxon>Galloanserae</taxon>
        <taxon>Anseriformes</taxon>
        <taxon>Anatidae</taxon>
        <taxon>Anatinae</taxon>
        <taxon>Anas</taxon>
    </lineage>
</organism>
<dbReference type="Proteomes" id="UP000296049">
    <property type="component" value="Unassembled WGS sequence"/>
</dbReference>
<name>R0K0E9_ANAPL</name>
<accession>R0K0E9</accession>
<proteinExistence type="predicted"/>